<sequence>MVFLALAASQAPSWATWVGWGAGGLASASLPLCFKFGFGEAEQHQLKAIKNQVKTSSKQYSFLEMFPPAETLPCILLSGPRQAVGAHLPHLRFVKALGAGTYGVVSQYRSNAGEVAVKTMQNFASNHIAARRCLREINIMKCLKHSNIVSLKEVVALKEPPTVHLVMELMDGTLYNIICSKEVLGEEHIQFWIYGILLALEYLHGSDVVHRDLKPQNILVNRNCDIKLCDFGLARGPWPDKEASKVDLRTDYVGTRWYRAPEVLLEAVTHMPSADLWSLGCVLAELTGRSVLFPGSSSLDQLKKILRIVGTPRHEDCLTHRFSELIQQPAFMFDKQHWGNLFPSATESNLSLLDGLLQFNPRWRVTARDALRHVFVSDYFDEADVVKPPTICWHFDRPTKLREVLARIASSSTQTPR</sequence>
<keyword evidence="8" id="KW-0732">Signal</keyword>
<protein>
    <submittedName>
        <fullName evidence="10">MMK1 protein</fullName>
    </submittedName>
</protein>
<name>A0A812R8L9_9DINO</name>
<keyword evidence="11" id="KW-1185">Reference proteome</keyword>
<dbReference type="PANTHER" id="PTHR24055">
    <property type="entry name" value="MITOGEN-ACTIVATED PROTEIN KINASE"/>
    <property type="match status" value="1"/>
</dbReference>
<accession>A0A812R8L9</accession>
<dbReference type="Gene3D" id="1.10.510.10">
    <property type="entry name" value="Transferase(Phosphotransferase) domain 1"/>
    <property type="match status" value="1"/>
</dbReference>
<evidence type="ECO:0000256" key="3">
    <source>
        <dbReference type="ARBA" id="ARBA00022741"/>
    </source>
</evidence>
<proteinExistence type="inferred from homology"/>
<gene>
    <name evidence="10" type="primary">MMK1</name>
    <name evidence="10" type="ORF">SNEC2469_LOCUS11740</name>
</gene>
<dbReference type="Gene3D" id="3.30.200.20">
    <property type="entry name" value="Phosphorylase Kinase, domain 1"/>
    <property type="match status" value="1"/>
</dbReference>
<dbReference type="InterPro" id="IPR011009">
    <property type="entry name" value="Kinase-like_dom_sf"/>
</dbReference>
<dbReference type="OrthoDB" id="192887at2759"/>
<dbReference type="PROSITE" id="PS50011">
    <property type="entry name" value="PROTEIN_KINASE_DOM"/>
    <property type="match status" value="1"/>
</dbReference>
<comment type="similarity">
    <text evidence="7">Belongs to the protein kinase superfamily.</text>
</comment>
<feature type="signal peptide" evidence="8">
    <location>
        <begin position="1"/>
        <end position="15"/>
    </location>
</feature>
<dbReference type="InterPro" id="IPR017441">
    <property type="entry name" value="Protein_kinase_ATP_BS"/>
</dbReference>
<evidence type="ECO:0000313" key="10">
    <source>
        <dbReference type="EMBL" id="CAE7427860.1"/>
    </source>
</evidence>
<evidence type="ECO:0000256" key="8">
    <source>
        <dbReference type="SAM" id="SignalP"/>
    </source>
</evidence>
<keyword evidence="1 7" id="KW-0723">Serine/threonine-protein kinase</keyword>
<evidence type="ECO:0000256" key="2">
    <source>
        <dbReference type="ARBA" id="ARBA00022679"/>
    </source>
</evidence>
<reference evidence="10" key="1">
    <citation type="submission" date="2021-02" db="EMBL/GenBank/DDBJ databases">
        <authorList>
            <person name="Dougan E. K."/>
            <person name="Rhodes N."/>
            <person name="Thang M."/>
            <person name="Chan C."/>
        </authorList>
    </citation>
    <scope>NUCLEOTIDE SEQUENCE</scope>
</reference>
<dbReference type="InterPro" id="IPR050117">
    <property type="entry name" value="MAPK"/>
</dbReference>
<evidence type="ECO:0000259" key="9">
    <source>
        <dbReference type="PROSITE" id="PS50011"/>
    </source>
</evidence>
<dbReference type="EMBL" id="CAJNJA010018644">
    <property type="protein sequence ID" value="CAE7427860.1"/>
    <property type="molecule type" value="Genomic_DNA"/>
</dbReference>
<evidence type="ECO:0000313" key="11">
    <source>
        <dbReference type="Proteomes" id="UP000601435"/>
    </source>
</evidence>
<keyword evidence="4" id="KW-0418">Kinase</keyword>
<comment type="caution">
    <text evidence="10">The sequence shown here is derived from an EMBL/GenBank/DDBJ whole genome shotgun (WGS) entry which is preliminary data.</text>
</comment>
<dbReference type="PROSITE" id="PS00108">
    <property type="entry name" value="PROTEIN_KINASE_ST"/>
    <property type="match status" value="1"/>
</dbReference>
<dbReference type="SUPFAM" id="SSF56112">
    <property type="entry name" value="Protein kinase-like (PK-like)"/>
    <property type="match status" value="1"/>
</dbReference>
<organism evidence="10 11">
    <name type="scientific">Symbiodinium necroappetens</name>
    <dbReference type="NCBI Taxonomy" id="1628268"/>
    <lineage>
        <taxon>Eukaryota</taxon>
        <taxon>Sar</taxon>
        <taxon>Alveolata</taxon>
        <taxon>Dinophyceae</taxon>
        <taxon>Suessiales</taxon>
        <taxon>Symbiodiniaceae</taxon>
        <taxon>Symbiodinium</taxon>
    </lineage>
</organism>
<evidence type="ECO:0000256" key="4">
    <source>
        <dbReference type="ARBA" id="ARBA00022777"/>
    </source>
</evidence>
<evidence type="ECO:0000256" key="5">
    <source>
        <dbReference type="ARBA" id="ARBA00022840"/>
    </source>
</evidence>
<dbReference type="GO" id="GO:0004674">
    <property type="term" value="F:protein serine/threonine kinase activity"/>
    <property type="evidence" value="ECO:0007669"/>
    <property type="project" value="UniProtKB-KW"/>
</dbReference>
<dbReference type="InterPro" id="IPR000719">
    <property type="entry name" value="Prot_kinase_dom"/>
</dbReference>
<dbReference type="AlphaFoldDB" id="A0A812R8L9"/>
<keyword evidence="5 6" id="KW-0067">ATP-binding</keyword>
<evidence type="ECO:0000256" key="7">
    <source>
        <dbReference type="RuleBase" id="RU000304"/>
    </source>
</evidence>
<feature type="domain" description="Protein kinase" evidence="9">
    <location>
        <begin position="91"/>
        <end position="376"/>
    </location>
</feature>
<dbReference type="PROSITE" id="PS00107">
    <property type="entry name" value="PROTEIN_KINASE_ATP"/>
    <property type="match status" value="1"/>
</dbReference>
<evidence type="ECO:0000256" key="6">
    <source>
        <dbReference type="PROSITE-ProRule" id="PRU10141"/>
    </source>
</evidence>
<keyword evidence="2" id="KW-0808">Transferase</keyword>
<keyword evidence="3 6" id="KW-0547">Nucleotide-binding</keyword>
<dbReference type="FunFam" id="1.10.510.10:FF:000624">
    <property type="entry name" value="Mitogen-activated protein kinase"/>
    <property type="match status" value="1"/>
</dbReference>
<feature type="chain" id="PRO_5032426127" evidence="8">
    <location>
        <begin position="16"/>
        <end position="417"/>
    </location>
</feature>
<evidence type="ECO:0000256" key="1">
    <source>
        <dbReference type="ARBA" id="ARBA00022527"/>
    </source>
</evidence>
<dbReference type="Pfam" id="PF00069">
    <property type="entry name" value="Pkinase"/>
    <property type="match status" value="1"/>
</dbReference>
<dbReference type="GO" id="GO:0005524">
    <property type="term" value="F:ATP binding"/>
    <property type="evidence" value="ECO:0007669"/>
    <property type="project" value="UniProtKB-UniRule"/>
</dbReference>
<dbReference type="SMART" id="SM00220">
    <property type="entry name" value="S_TKc"/>
    <property type="match status" value="1"/>
</dbReference>
<feature type="binding site" evidence="6">
    <location>
        <position position="118"/>
    </location>
    <ligand>
        <name>ATP</name>
        <dbReference type="ChEBI" id="CHEBI:30616"/>
    </ligand>
</feature>
<dbReference type="Proteomes" id="UP000601435">
    <property type="component" value="Unassembled WGS sequence"/>
</dbReference>
<dbReference type="InterPro" id="IPR008271">
    <property type="entry name" value="Ser/Thr_kinase_AS"/>
</dbReference>